<accession>A0A0F9NCK4</accession>
<organism evidence="2">
    <name type="scientific">marine sediment metagenome</name>
    <dbReference type="NCBI Taxonomy" id="412755"/>
    <lineage>
        <taxon>unclassified sequences</taxon>
        <taxon>metagenomes</taxon>
        <taxon>ecological metagenomes</taxon>
    </lineage>
</organism>
<evidence type="ECO:0008006" key="3">
    <source>
        <dbReference type="Google" id="ProtNLM"/>
    </source>
</evidence>
<gene>
    <name evidence="2" type="ORF">LCGC14_1353010</name>
</gene>
<reference evidence="2" key="1">
    <citation type="journal article" date="2015" name="Nature">
        <title>Complex archaea that bridge the gap between prokaryotes and eukaryotes.</title>
        <authorList>
            <person name="Spang A."/>
            <person name="Saw J.H."/>
            <person name="Jorgensen S.L."/>
            <person name="Zaremba-Niedzwiedzka K."/>
            <person name="Martijn J."/>
            <person name="Lind A.E."/>
            <person name="van Eijk R."/>
            <person name="Schleper C."/>
            <person name="Guy L."/>
            <person name="Ettema T.J."/>
        </authorList>
    </citation>
    <scope>NUCLEOTIDE SEQUENCE</scope>
</reference>
<feature type="region of interest" description="Disordered" evidence="1">
    <location>
        <begin position="287"/>
        <end position="311"/>
    </location>
</feature>
<dbReference type="InterPro" id="IPR011604">
    <property type="entry name" value="PDDEXK-like_dom_sf"/>
</dbReference>
<comment type="caution">
    <text evidence="2">The sequence shown here is derived from an EMBL/GenBank/DDBJ whole genome shotgun (WGS) entry which is preliminary data.</text>
</comment>
<dbReference type="Gene3D" id="3.90.320.10">
    <property type="match status" value="1"/>
</dbReference>
<name>A0A0F9NCK4_9ZZZZ</name>
<proteinExistence type="predicted"/>
<dbReference type="EMBL" id="LAZR01008381">
    <property type="protein sequence ID" value="KKM79122.1"/>
    <property type="molecule type" value="Genomic_DNA"/>
</dbReference>
<protein>
    <recommendedName>
        <fullName evidence="3">PD-(D/E)XK endonuclease-like domain-containing protein</fullName>
    </recommendedName>
</protein>
<evidence type="ECO:0000313" key="2">
    <source>
        <dbReference type="EMBL" id="KKM79122.1"/>
    </source>
</evidence>
<dbReference type="AlphaFoldDB" id="A0A0F9NCK4"/>
<sequence>MKIRIPKPEGIDKRLLEQFQKVRSSRRRGQRMRVEQRASSFPICPRKYHIYRRLPIQRRPFEDDTFIRDTATLEGTALHLAVQKWFGISLPDHAFGNWGCPECRKIKRHRRGVQRCNQCGDEMIYVEYEIKKLRETPFTGHLDMILWYQDIRYLVDFKGSSMNKIKEIQQLGPKYQHYLQTNAYANAINIGNQQMGPLDRIDKIIIIYIDRGQPWWKWWPVQMPVSKRVYRESIALIKKAHASLKTMQVPRGICDSAADDSARWCEARHLCFDPLLETKLDDIVHPEDKRAQDRRLDKEVEKRAKDSEDHQ</sequence>
<evidence type="ECO:0000256" key="1">
    <source>
        <dbReference type="SAM" id="MobiDB-lite"/>
    </source>
</evidence>